<organism evidence="2 3">
    <name type="scientific">Pseudoalteromonas ruthenica</name>
    <dbReference type="NCBI Taxonomy" id="151081"/>
    <lineage>
        <taxon>Bacteria</taxon>
        <taxon>Pseudomonadati</taxon>
        <taxon>Pseudomonadota</taxon>
        <taxon>Gammaproteobacteria</taxon>
        <taxon>Alteromonadales</taxon>
        <taxon>Pseudoalteromonadaceae</taxon>
        <taxon>Pseudoalteromonas</taxon>
    </lineage>
</organism>
<feature type="region of interest" description="Disordered" evidence="1">
    <location>
        <begin position="159"/>
        <end position="184"/>
    </location>
</feature>
<sequence length="316" mass="34444">MVPAAVRRLIERFHPELKQRQHVPQLARIEAVYDLPSQDAQISTPFRAHLAVDIQLLTPSGEPKNTPVYEQVPLAVSVAASDAGVELSPHVGMQCLIQFIDGNNAMPVITHLLPFGQLVNERKRTDVSLKQSACSQVRGTNGDWHIHTDGELAQSANTMSIQSRRRSEHYHQKSTSIDSHDSTHVEGNQLNTILGSLKTTVGEKALLIALDNMHLGSQKQVDIKAHGNMNLETLKTLHAKAANLAKLEGQTVWVGNESVNVLQILLDLIAVVKNTNQTLAMHTHEGAGKSQQSGQFTGYQSTAAGLGNLLSPITEQ</sequence>
<evidence type="ECO:0008006" key="4">
    <source>
        <dbReference type="Google" id="ProtNLM"/>
    </source>
</evidence>
<dbReference type="SUPFAM" id="SSF69255">
    <property type="entry name" value="gp5 N-terminal domain-like"/>
    <property type="match status" value="1"/>
</dbReference>
<evidence type="ECO:0000313" key="2">
    <source>
        <dbReference type="EMBL" id="TMP88504.1"/>
    </source>
</evidence>
<dbReference type="AlphaFoldDB" id="A0A5S3Z8B5"/>
<protein>
    <recommendedName>
        <fullName evidence="4">Gp5/Type VI secretion system Vgr protein OB-fold domain-containing protein</fullName>
    </recommendedName>
</protein>
<dbReference type="Proteomes" id="UP000305874">
    <property type="component" value="Unassembled WGS sequence"/>
</dbReference>
<evidence type="ECO:0000256" key="1">
    <source>
        <dbReference type="SAM" id="MobiDB-lite"/>
    </source>
</evidence>
<reference evidence="2 3" key="1">
    <citation type="submission" date="2017-12" db="EMBL/GenBank/DDBJ databases">
        <authorList>
            <person name="Paulsen S."/>
            <person name="Gram L.K."/>
        </authorList>
    </citation>
    <scope>NUCLEOTIDE SEQUENCE [LARGE SCALE GENOMIC DNA]</scope>
    <source>
        <strain evidence="2 3">S2897</strain>
    </source>
</reference>
<dbReference type="EMBL" id="PNCG01000002">
    <property type="protein sequence ID" value="TMP88504.1"/>
    <property type="molecule type" value="Genomic_DNA"/>
</dbReference>
<proteinExistence type="predicted"/>
<dbReference type="RefSeq" id="WP_138547377.1">
    <property type="nucleotide sequence ID" value="NZ_PNCG01000002.1"/>
</dbReference>
<accession>A0A5S3Z8B5</accession>
<evidence type="ECO:0000313" key="3">
    <source>
        <dbReference type="Proteomes" id="UP000305874"/>
    </source>
</evidence>
<reference evidence="3" key="2">
    <citation type="submission" date="2019-06" db="EMBL/GenBank/DDBJ databases">
        <title>Co-occurence of chitin degradation, pigmentation and bioactivity in marine Pseudoalteromonas.</title>
        <authorList>
            <person name="Sonnenschein E.C."/>
            <person name="Bech P.K."/>
        </authorList>
    </citation>
    <scope>NUCLEOTIDE SEQUENCE [LARGE SCALE GENOMIC DNA]</scope>
    <source>
        <strain evidence="3">S2897</strain>
    </source>
</reference>
<name>A0A5S3Z8B5_9GAMM</name>
<gene>
    <name evidence="2" type="ORF">CWC05_03485</name>
</gene>
<comment type="caution">
    <text evidence="2">The sequence shown here is derived from an EMBL/GenBank/DDBJ whole genome shotgun (WGS) entry which is preliminary data.</text>
</comment>